<dbReference type="EMBL" id="UGRU01000001">
    <property type="protein sequence ID" value="SUA42480.1"/>
    <property type="molecule type" value="Genomic_DNA"/>
</dbReference>
<protein>
    <submittedName>
        <fullName evidence="1">Uncharacterized protein</fullName>
    </submittedName>
</protein>
<reference evidence="1 2" key="1">
    <citation type="submission" date="2018-06" db="EMBL/GenBank/DDBJ databases">
        <authorList>
            <consortium name="Pathogen Informatics"/>
            <person name="Doyle S."/>
        </authorList>
    </citation>
    <scope>NUCLEOTIDE SEQUENCE [LARGE SCALE GENOMIC DNA]</scope>
    <source>
        <strain evidence="1 2">NCTC13184</strain>
    </source>
</reference>
<proteinExistence type="predicted"/>
<organism evidence="1 2">
    <name type="scientific">Nocardia africana</name>
    <dbReference type="NCBI Taxonomy" id="134964"/>
    <lineage>
        <taxon>Bacteria</taxon>
        <taxon>Bacillati</taxon>
        <taxon>Actinomycetota</taxon>
        <taxon>Actinomycetes</taxon>
        <taxon>Mycobacteriales</taxon>
        <taxon>Nocardiaceae</taxon>
        <taxon>Nocardia</taxon>
    </lineage>
</organism>
<sequence>MTRYAYDSGAGALVASWGTGGGDVAETIATLPGTVEAEVGLALAAALTKLSEYQWRTYTHPASAAGDPEVPNSVAWHRAEERHRFRDVEAAVREPNLPDEDGMMAVSYSVVEEAAHRVGRVAHLIGDATLVDALVAEVRTEQAAIEAAELGDLSGRARQAVELSRADISPVQVHAADALFYADPLASLDRFTDIDPAAAAVAAARWLHLAAQVAAEAAEVHPVHVVAEADNLEALRVETPTLVLERLCAGESPTAVVVDLIADALAAAEGRVRNPARIVEAAEAIERRLRGDELDEEGLTALTDEFRISCLDPARPAVDLLEDLLDAIRGCRLLYCEEYESGFEDAVRAEADDQRPPLL</sequence>
<name>A0A378WMF0_9NOCA</name>
<gene>
    <name evidence="1" type="ORF">NCTC13184_01836</name>
</gene>
<accession>A0A378WMF0</accession>
<dbReference type="RefSeq" id="WP_128145129.1">
    <property type="nucleotide sequence ID" value="NZ_JAJFOE010000001.1"/>
</dbReference>
<dbReference type="Proteomes" id="UP000255082">
    <property type="component" value="Unassembled WGS sequence"/>
</dbReference>
<dbReference type="OrthoDB" id="3212365at2"/>
<evidence type="ECO:0000313" key="2">
    <source>
        <dbReference type="Proteomes" id="UP000255082"/>
    </source>
</evidence>
<evidence type="ECO:0000313" key="1">
    <source>
        <dbReference type="EMBL" id="SUA42480.1"/>
    </source>
</evidence>
<dbReference type="AlphaFoldDB" id="A0A378WMF0"/>